<feature type="transmembrane region" description="Helical" evidence="2">
    <location>
        <begin position="97"/>
        <end position="120"/>
    </location>
</feature>
<dbReference type="Pfam" id="PF19609">
    <property type="entry name" value="DUF6114"/>
    <property type="match status" value="1"/>
</dbReference>
<name>A0ABV2NWG8_9CORY</name>
<feature type="region of interest" description="Disordered" evidence="1">
    <location>
        <begin position="171"/>
        <end position="204"/>
    </location>
</feature>
<evidence type="ECO:0000313" key="4">
    <source>
        <dbReference type="Proteomes" id="UP001549139"/>
    </source>
</evidence>
<comment type="caution">
    <text evidence="3">The sequence shown here is derived from an EMBL/GenBank/DDBJ whole genome shotgun (WGS) entry which is preliminary data.</text>
</comment>
<proteinExistence type="predicted"/>
<evidence type="ECO:0008006" key="5">
    <source>
        <dbReference type="Google" id="ProtNLM"/>
    </source>
</evidence>
<reference evidence="3 4" key="1">
    <citation type="submission" date="2024-06" db="EMBL/GenBank/DDBJ databases">
        <title>Sequencing the genomes of 1000 actinobacteria strains.</title>
        <authorList>
            <person name="Klenk H.-P."/>
        </authorList>
    </citation>
    <scope>NUCLEOTIDE SEQUENCE [LARGE SCALE GENOMIC DNA]</scope>
    <source>
        <strain evidence="3 4">DSM 44265</strain>
    </source>
</reference>
<dbReference type="RefSeq" id="WP_246233992.1">
    <property type="nucleotide sequence ID" value="NZ_JAAXPF010000018.1"/>
</dbReference>
<evidence type="ECO:0000256" key="2">
    <source>
        <dbReference type="SAM" id="Phobius"/>
    </source>
</evidence>
<keyword evidence="2" id="KW-0812">Transmembrane</keyword>
<keyword evidence="4" id="KW-1185">Reference proteome</keyword>
<protein>
    <recommendedName>
        <fullName evidence="5">Secreted protein</fullName>
    </recommendedName>
</protein>
<dbReference type="Proteomes" id="UP001549139">
    <property type="component" value="Unassembled WGS sequence"/>
</dbReference>
<dbReference type="EMBL" id="JBEPNZ010000001">
    <property type="protein sequence ID" value="MET3943937.1"/>
    <property type="molecule type" value="Genomic_DNA"/>
</dbReference>
<evidence type="ECO:0000313" key="3">
    <source>
        <dbReference type="EMBL" id="MET3943937.1"/>
    </source>
</evidence>
<keyword evidence="2" id="KW-1133">Transmembrane helix</keyword>
<dbReference type="InterPro" id="IPR046096">
    <property type="entry name" value="DUF6114"/>
</dbReference>
<feature type="compositionally biased region" description="Basic residues" evidence="1">
    <location>
        <begin position="177"/>
        <end position="186"/>
    </location>
</feature>
<accession>A0ABV2NWG8</accession>
<keyword evidence="2" id="KW-0472">Membrane</keyword>
<organism evidence="3 4">
    <name type="scientific">Corynebacterium mucifaciens</name>
    <dbReference type="NCBI Taxonomy" id="57171"/>
    <lineage>
        <taxon>Bacteria</taxon>
        <taxon>Bacillati</taxon>
        <taxon>Actinomycetota</taxon>
        <taxon>Actinomycetes</taxon>
        <taxon>Mycobacteriales</taxon>
        <taxon>Corynebacteriaceae</taxon>
        <taxon>Corynebacterium</taxon>
    </lineage>
</organism>
<feature type="region of interest" description="Disordered" evidence="1">
    <location>
        <begin position="26"/>
        <end position="59"/>
    </location>
</feature>
<feature type="transmembrane region" description="Helical" evidence="2">
    <location>
        <begin position="70"/>
        <end position="91"/>
    </location>
</feature>
<sequence>MAAQPNSDVEGDDFFFGDNDVERADDTAVLTPVPEQATPTQDAGGSDRGHRSAPRPARERFKTWRGQRPFIPGLLLVLSGAVMLAPAYLTIHVSDLLVMISTISGVSTLLIGAVLIMFGIGMWLQPLAAPYLGVLAILVAIIALPTSNIGGFVVGSLLGIVGGALGLGWEDRDEKPRGRHSRKRKRAQEPGTHGEGAMGQDRGGSTKIDLASLRNAKSVAVVLAASGIIAANVGEEPAVSAQEPASLPAQVPPSASLPQLPAPREIISYPELEPTRTIAPGNLSTVTADYVALTGNVHASIGMVAVGDVPTRTLILTGDRLAARNLSLELPGFAARGQLDTGDVETTVTDGPVAVVATALTATPAVAGVPTVPVTVDLEGELGDVLAELGVPDAHPVPNVPVPSFVMDRVALQGVTMQLVSLDGLHLHAPAVNLRVPK</sequence>
<gene>
    <name evidence="3" type="ORF">JOF50_000736</name>
</gene>
<feature type="transmembrane region" description="Helical" evidence="2">
    <location>
        <begin position="127"/>
        <end position="144"/>
    </location>
</feature>
<evidence type="ECO:0000256" key="1">
    <source>
        <dbReference type="SAM" id="MobiDB-lite"/>
    </source>
</evidence>
<feature type="compositionally biased region" description="Basic and acidic residues" evidence="1">
    <location>
        <begin position="45"/>
        <end position="59"/>
    </location>
</feature>